<accession>A0ABP8UPQ2</accession>
<dbReference type="EMBL" id="BAABHK010000014">
    <property type="protein sequence ID" value="GAA4635086.1"/>
    <property type="molecule type" value="Genomic_DNA"/>
</dbReference>
<sequence length="153" mass="16925">MLAEAAAASTSIAGVLRYLEIPLSGGAHAHISRRLKQGNIDTSHFGGQAWRKGKPAAHRLTPDLVFVIRPRSAGRQRGEILRRTLIETGVTYRCGECGQDETWNGKPLILQVDHINGDYFDNRKENLRFLCPNCHSQTPTFAGRMNGKKYAGP</sequence>
<evidence type="ECO:0000313" key="3">
    <source>
        <dbReference type="Proteomes" id="UP001501442"/>
    </source>
</evidence>
<dbReference type="InterPro" id="IPR002711">
    <property type="entry name" value="HNH"/>
</dbReference>
<dbReference type="Proteomes" id="UP001501442">
    <property type="component" value="Unassembled WGS sequence"/>
</dbReference>
<dbReference type="CDD" id="cd00085">
    <property type="entry name" value="HNHc"/>
    <property type="match status" value="1"/>
</dbReference>
<protein>
    <recommendedName>
        <fullName evidence="1">HNH nuclease domain-containing protein</fullName>
    </recommendedName>
</protein>
<dbReference type="SMART" id="SM00507">
    <property type="entry name" value="HNHc"/>
    <property type="match status" value="1"/>
</dbReference>
<evidence type="ECO:0000259" key="1">
    <source>
        <dbReference type="SMART" id="SM00507"/>
    </source>
</evidence>
<evidence type="ECO:0000313" key="2">
    <source>
        <dbReference type="EMBL" id="GAA4635086.1"/>
    </source>
</evidence>
<comment type="caution">
    <text evidence="2">The sequence shown here is derived from an EMBL/GenBank/DDBJ whole genome shotgun (WGS) entry which is preliminary data.</text>
</comment>
<dbReference type="RefSeq" id="WP_345438054.1">
    <property type="nucleotide sequence ID" value="NZ_BAABHK010000014.1"/>
</dbReference>
<proteinExistence type="predicted"/>
<feature type="domain" description="HNH nuclease" evidence="1">
    <location>
        <begin position="80"/>
        <end position="136"/>
    </location>
</feature>
<organism evidence="2 3">
    <name type="scientific">Actinoallomurus vinaceus</name>
    <dbReference type="NCBI Taxonomy" id="1080074"/>
    <lineage>
        <taxon>Bacteria</taxon>
        <taxon>Bacillati</taxon>
        <taxon>Actinomycetota</taxon>
        <taxon>Actinomycetes</taxon>
        <taxon>Streptosporangiales</taxon>
        <taxon>Thermomonosporaceae</taxon>
        <taxon>Actinoallomurus</taxon>
    </lineage>
</organism>
<dbReference type="Pfam" id="PF01844">
    <property type="entry name" value="HNH"/>
    <property type="match status" value="1"/>
</dbReference>
<reference evidence="3" key="1">
    <citation type="journal article" date="2019" name="Int. J. Syst. Evol. Microbiol.">
        <title>The Global Catalogue of Microorganisms (GCM) 10K type strain sequencing project: providing services to taxonomists for standard genome sequencing and annotation.</title>
        <authorList>
            <consortium name="The Broad Institute Genomics Platform"/>
            <consortium name="The Broad Institute Genome Sequencing Center for Infectious Disease"/>
            <person name="Wu L."/>
            <person name="Ma J."/>
        </authorList>
    </citation>
    <scope>NUCLEOTIDE SEQUENCE [LARGE SCALE GENOMIC DNA]</scope>
    <source>
        <strain evidence="3">JCM 17939</strain>
    </source>
</reference>
<gene>
    <name evidence="2" type="ORF">GCM10023196_079240</name>
</gene>
<name>A0ABP8UPQ2_9ACTN</name>
<keyword evidence="3" id="KW-1185">Reference proteome</keyword>
<dbReference type="InterPro" id="IPR003615">
    <property type="entry name" value="HNH_nuc"/>
</dbReference>